<dbReference type="EMBL" id="JAPMOS010000034">
    <property type="protein sequence ID" value="KAJ4458141.1"/>
    <property type="molecule type" value="Genomic_DNA"/>
</dbReference>
<protein>
    <submittedName>
        <fullName evidence="2">Uncharacterized protein</fullName>
    </submittedName>
</protein>
<feature type="region of interest" description="Disordered" evidence="1">
    <location>
        <begin position="17"/>
        <end position="38"/>
    </location>
</feature>
<organism evidence="2 3">
    <name type="scientific">Paratrimastix pyriformis</name>
    <dbReference type="NCBI Taxonomy" id="342808"/>
    <lineage>
        <taxon>Eukaryota</taxon>
        <taxon>Metamonada</taxon>
        <taxon>Preaxostyla</taxon>
        <taxon>Paratrimastigidae</taxon>
        <taxon>Paratrimastix</taxon>
    </lineage>
</organism>
<reference evidence="2" key="1">
    <citation type="journal article" date="2022" name="bioRxiv">
        <title>Genomics of Preaxostyla Flagellates Illuminates Evolutionary Transitions and the Path Towards Mitochondrial Loss.</title>
        <authorList>
            <person name="Novak L.V.F."/>
            <person name="Treitli S.C."/>
            <person name="Pyrih J."/>
            <person name="Halakuc P."/>
            <person name="Pipaliya S.V."/>
            <person name="Vacek V."/>
            <person name="Brzon O."/>
            <person name="Soukal P."/>
            <person name="Eme L."/>
            <person name="Dacks J.B."/>
            <person name="Karnkowska A."/>
            <person name="Elias M."/>
            <person name="Hampl V."/>
        </authorList>
    </citation>
    <scope>NUCLEOTIDE SEQUENCE</scope>
    <source>
        <strain evidence="2">RCP-MX</strain>
    </source>
</reference>
<proteinExistence type="predicted"/>
<dbReference type="Proteomes" id="UP001141327">
    <property type="component" value="Unassembled WGS sequence"/>
</dbReference>
<evidence type="ECO:0000256" key="1">
    <source>
        <dbReference type="SAM" id="MobiDB-lite"/>
    </source>
</evidence>
<gene>
    <name evidence="2" type="ORF">PAPYR_6263</name>
</gene>
<accession>A0ABQ8UFW4</accession>
<evidence type="ECO:0000313" key="2">
    <source>
        <dbReference type="EMBL" id="KAJ4458141.1"/>
    </source>
</evidence>
<sequence>MANPGLFNLTPRWQMHRHDDQCDCPKRRAPKSRQTSQCSVDAIEKSGVMPAATENCRCHSRARTAVSDHH</sequence>
<keyword evidence="3" id="KW-1185">Reference proteome</keyword>
<comment type="caution">
    <text evidence="2">The sequence shown here is derived from an EMBL/GenBank/DDBJ whole genome shotgun (WGS) entry which is preliminary data.</text>
</comment>
<feature type="compositionally biased region" description="Basic and acidic residues" evidence="1">
    <location>
        <begin position="17"/>
        <end position="26"/>
    </location>
</feature>
<evidence type="ECO:0000313" key="3">
    <source>
        <dbReference type="Proteomes" id="UP001141327"/>
    </source>
</evidence>
<name>A0ABQ8UFW4_9EUKA</name>